<dbReference type="Proteomes" id="UP000310477">
    <property type="component" value="Unassembled WGS sequence"/>
</dbReference>
<dbReference type="OrthoDB" id="672524at2"/>
<dbReference type="EMBL" id="SWBO01000006">
    <property type="protein sequence ID" value="TKB99698.1"/>
    <property type="molecule type" value="Genomic_DNA"/>
</dbReference>
<evidence type="ECO:0000313" key="3">
    <source>
        <dbReference type="Proteomes" id="UP000310477"/>
    </source>
</evidence>
<accession>A0A4U1C3I7</accession>
<name>A0A4U1C3I7_9SPHI</name>
<reference evidence="2 3" key="1">
    <citation type="submission" date="2019-04" db="EMBL/GenBank/DDBJ databases">
        <title>Pedobacter sp. AR-2-6 sp. nov., isolated from Arctic soil.</title>
        <authorList>
            <person name="Dahal R.H."/>
            <person name="Kim D.-U."/>
        </authorList>
    </citation>
    <scope>NUCLEOTIDE SEQUENCE [LARGE SCALE GENOMIC DNA]</scope>
    <source>
        <strain evidence="2 3">AR-2-6</strain>
    </source>
</reference>
<dbReference type="Pfam" id="PF11188">
    <property type="entry name" value="DUF2975"/>
    <property type="match status" value="1"/>
</dbReference>
<feature type="transmembrane region" description="Helical" evidence="1">
    <location>
        <begin position="146"/>
        <end position="166"/>
    </location>
</feature>
<gene>
    <name evidence="2" type="ORF">FA045_12385</name>
</gene>
<evidence type="ECO:0000313" key="2">
    <source>
        <dbReference type="EMBL" id="TKB99698.1"/>
    </source>
</evidence>
<feature type="transmembrane region" description="Helical" evidence="1">
    <location>
        <begin position="12"/>
        <end position="42"/>
    </location>
</feature>
<protein>
    <submittedName>
        <fullName evidence="2">DUF2975 domain-containing protein</fullName>
    </submittedName>
</protein>
<keyword evidence="1" id="KW-0812">Transmembrane</keyword>
<keyword evidence="1" id="KW-0472">Membrane</keyword>
<feature type="transmembrane region" description="Helical" evidence="1">
    <location>
        <begin position="66"/>
        <end position="90"/>
    </location>
</feature>
<organism evidence="2 3">
    <name type="scientific">Pedobacter cryotolerans</name>
    <dbReference type="NCBI Taxonomy" id="2571270"/>
    <lineage>
        <taxon>Bacteria</taxon>
        <taxon>Pseudomonadati</taxon>
        <taxon>Bacteroidota</taxon>
        <taxon>Sphingobacteriia</taxon>
        <taxon>Sphingobacteriales</taxon>
        <taxon>Sphingobacteriaceae</taxon>
        <taxon>Pedobacter</taxon>
    </lineage>
</organism>
<comment type="caution">
    <text evidence="2">The sequence shown here is derived from an EMBL/GenBank/DDBJ whole genome shotgun (WGS) entry which is preliminary data.</text>
</comment>
<evidence type="ECO:0000256" key="1">
    <source>
        <dbReference type="SAM" id="Phobius"/>
    </source>
</evidence>
<feature type="transmembrane region" description="Helical" evidence="1">
    <location>
        <begin position="102"/>
        <end position="126"/>
    </location>
</feature>
<dbReference type="RefSeq" id="WP_136877391.1">
    <property type="nucleotide sequence ID" value="NZ_SWBO01000006.1"/>
</dbReference>
<dbReference type="AlphaFoldDB" id="A0A4U1C3I7"/>
<dbReference type="InterPro" id="IPR021354">
    <property type="entry name" value="DUF2975"/>
</dbReference>
<proteinExistence type="predicted"/>
<keyword evidence="1" id="KW-1133">Transmembrane helix</keyword>
<keyword evidence="3" id="KW-1185">Reference proteome</keyword>
<sequence>MEIKISTQQILKVLYIVAWIIFIGLCIEAGGIIFNTFFALFINPQNASTMWGMDLGDLYQNDSGRFLMLTGYMIITSLMKALMFYLIVKILHDKKLNLVQPFNTAVACFIAHVAYLAIGIGIFSLWGIKYADWLLQQGIVLPETRYLGLAGADVWLFMGIVLLVIAQIFKRGIEIQDEYELTV</sequence>